<accession>A0A7D6VQT8</accession>
<dbReference type="Proteomes" id="UP000512286">
    <property type="component" value="Chromosome"/>
</dbReference>
<dbReference type="EMBL" id="CP059378">
    <property type="protein sequence ID" value="QLY79789.1"/>
    <property type="molecule type" value="Genomic_DNA"/>
</dbReference>
<dbReference type="InterPro" id="IPR009693">
    <property type="entry name" value="Glucitol_operon_activator"/>
</dbReference>
<reference evidence="2 3" key="1">
    <citation type="submission" date="2020-07" db="EMBL/GenBank/DDBJ databases">
        <title>Electron transfer.</title>
        <authorList>
            <person name="Huang L."/>
            <person name="Liu X."/>
            <person name="Zhou S."/>
        </authorList>
    </citation>
    <scope>NUCLEOTIDE SEQUENCE [LARGE SCALE GENOMIC DNA]</scope>
    <source>
        <strain evidence="2 3">Lx1</strain>
    </source>
</reference>
<dbReference type="RefSeq" id="WP_181601779.1">
    <property type="nucleotide sequence ID" value="NZ_CP059378.1"/>
</dbReference>
<dbReference type="Pfam" id="PF06923">
    <property type="entry name" value="GutM"/>
    <property type="match status" value="1"/>
</dbReference>
<keyword evidence="1" id="KW-0472">Membrane</keyword>
<name>A0A7D6VQT8_9CLOT</name>
<sequence>MNNVVMLIFIGIICWILNFAFGFMQIKNFNHNYIDMRRKGRVAIGRKRGYLQAGTIVLINIDEEDRIFDCKIMQGISVLAKVKGFTGLEGKKIGDLAEVDLKQYKKLIRVAILNAIDNFNQFKKGEEEKEIQTEVKEENIELIEKTIY</sequence>
<organism evidence="2 3">
    <name type="scientific">Clostridium intestinale</name>
    <dbReference type="NCBI Taxonomy" id="36845"/>
    <lineage>
        <taxon>Bacteria</taxon>
        <taxon>Bacillati</taxon>
        <taxon>Bacillota</taxon>
        <taxon>Clostridia</taxon>
        <taxon>Eubacteriales</taxon>
        <taxon>Clostridiaceae</taxon>
        <taxon>Clostridium</taxon>
    </lineage>
</organism>
<proteinExistence type="predicted"/>
<keyword evidence="1" id="KW-0812">Transmembrane</keyword>
<keyword evidence="1" id="KW-1133">Transmembrane helix</keyword>
<feature type="transmembrane region" description="Helical" evidence="1">
    <location>
        <begin position="6"/>
        <end position="26"/>
    </location>
</feature>
<evidence type="ECO:0000313" key="2">
    <source>
        <dbReference type="EMBL" id="QLY79789.1"/>
    </source>
</evidence>
<protein>
    <submittedName>
        <fullName evidence="2">Transcriptional regulator GutM</fullName>
    </submittedName>
</protein>
<dbReference type="PIRSF" id="PIRSF011474">
    <property type="entry name" value="Glucitol_operon_activator"/>
    <property type="match status" value="1"/>
</dbReference>
<evidence type="ECO:0000256" key="1">
    <source>
        <dbReference type="SAM" id="Phobius"/>
    </source>
</evidence>
<dbReference type="AlphaFoldDB" id="A0A7D6VQT8"/>
<dbReference type="KEGG" id="cint:HZF06_22685"/>
<gene>
    <name evidence="2" type="ORF">HZF06_22685</name>
</gene>
<evidence type="ECO:0000313" key="3">
    <source>
        <dbReference type="Proteomes" id="UP000512286"/>
    </source>
</evidence>